<gene>
    <name evidence="1" type="ORF">Patl1_02639</name>
</gene>
<evidence type="ECO:0000313" key="2">
    <source>
        <dbReference type="Proteomes" id="UP001164250"/>
    </source>
</evidence>
<organism evidence="1 2">
    <name type="scientific">Pistacia atlantica</name>
    <dbReference type="NCBI Taxonomy" id="434234"/>
    <lineage>
        <taxon>Eukaryota</taxon>
        <taxon>Viridiplantae</taxon>
        <taxon>Streptophyta</taxon>
        <taxon>Embryophyta</taxon>
        <taxon>Tracheophyta</taxon>
        <taxon>Spermatophyta</taxon>
        <taxon>Magnoliopsida</taxon>
        <taxon>eudicotyledons</taxon>
        <taxon>Gunneridae</taxon>
        <taxon>Pentapetalae</taxon>
        <taxon>rosids</taxon>
        <taxon>malvids</taxon>
        <taxon>Sapindales</taxon>
        <taxon>Anacardiaceae</taxon>
        <taxon>Pistacia</taxon>
    </lineage>
</organism>
<sequence>MMEMKGLLLSNPQQAQDKDGDSSTSPSPTPTHPTPISSYDDLKYNLDNSNIIQFGITLSNQEGIVGGTWEFNFSDFDLEKDSYAKPSIRLVKKHGLDFDKIKKDGIPMNIFVSRFFEVDPSMTTISSNVLLFMDEKAAEYFRRVFDIEVVVKHSEGLQDGELGLSKLAHVFKIKWIGESHNANLDSLLIATAYARMMECYKFEEEIFDGFLCGITTRNK</sequence>
<reference evidence="2" key="1">
    <citation type="journal article" date="2023" name="G3 (Bethesda)">
        <title>Genome assembly and association tests identify interacting loci associated with vigor, precocity, and sex in interspecific pistachio rootstocks.</title>
        <authorList>
            <person name="Palmer W."/>
            <person name="Jacygrad E."/>
            <person name="Sagayaradj S."/>
            <person name="Cavanaugh K."/>
            <person name="Han R."/>
            <person name="Bertier L."/>
            <person name="Beede B."/>
            <person name="Kafkas S."/>
            <person name="Golino D."/>
            <person name="Preece J."/>
            <person name="Michelmore R."/>
        </authorList>
    </citation>
    <scope>NUCLEOTIDE SEQUENCE [LARGE SCALE GENOMIC DNA]</scope>
</reference>
<evidence type="ECO:0000313" key="1">
    <source>
        <dbReference type="EMBL" id="KAJ0113784.1"/>
    </source>
</evidence>
<name>A0ACC1CDE4_9ROSI</name>
<dbReference type="Proteomes" id="UP001164250">
    <property type="component" value="Chromosome 1"/>
</dbReference>
<protein>
    <submittedName>
        <fullName evidence="1">Uncharacterized protein</fullName>
    </submittedName>
</protein>
<comment type="caution">
    <text evidence="1">The sequence shown here is derived from an EMBL/GenBank/DDBJ whole genome shotgun (WGS) entry which is preliminary data.</text>
</comment>
<dbReference type="EMBL" id="CM047897">
    <property type="protein sequence ID" value="KAJ0113784.1"/>
    <property type="molecule type" value="Genomic_DNA"/>
</dbReference>
<accession>A0ACC1CDE4</accession>
<keyword evidence="2" id="KW-1185">Reference proteome</keyword>
<proteinExistence type="predicted"/>